<name>A0ABU4FT14_9ACTN</name>
<protein>
    <submittedName>
        <fullName evidence="1">Biliverdin-producing heme oxygenase</fullName>
    </submittedName>
</protein>
<organism evidence="1 2">
    <name type="scientific">Streptomyces prunicolor</name>
    <dbReference type="NCBI Taxonomy" id="67348"/>
    <lineage>
        <taxon>Bacteria</taxon>
        <taxon>Bacillati</taxon>
        <taxon>Actinomycetota</taxon>
        <taxon>Actinomycetes</taxon>
        <taxon>Kitasatosporales</taxon>
        <taxon>Streptomycetaceae</taxon>
        <taxon>Streptomyces</taxon>
    </lineage>
</organism>
<dbReference type="SUPFAM" id="SSF48613">
    <property type="entry name" value="Heme oxygenase-like"/>
    <property type="match status" value="1"/>
</dbReference>
<gene>
    <name evidence="1" type="ORF">R5A26_41405</name>
</gene>
<reference evidence="1 2" key="1">
    <citation type="submission" date="2023-10" db="EMBL/GenBank/DDBJ databases">
        <title>Characterization of rhizosphere-enriched actinobacteria from wheat plants lab-grown on chernevaya soil.</title>
        <authorList>
            <person name="Tikhonova E.N."/>
            <person name="Konopkin A."/>
            <person name="Kravchenko I.K."/>
        </authorList>
    </citation>
    <scope>NUCLEOTIDE SEQUENCE [LARGE SCALE GENOMIC DNA]</scope>
    <source>
        <strain evidence="1 2">RR29</strain>
    </source>
</reference>
<evidence type="ECO:0000313" key="2">
    <source>
        <dbReference type="Proteomes" id="UP001187346"/>
    </source>
</evidence>
<dbReference type="InterPro" id="IPR016084">
    <property type="entry name" value="Haem_Oase-like_multi-hlx"/>
</dbReference>
<dbReference type="Pfam" id="PF01126">
    <property type="entry name" value="Heme_oxygenase"/>
    <property type="match status" value="1"/>
</dbReference>
<dbReference type="Proteomes" id="UP001187346">
    <property type="component" value="Unassembled WGS sequence"/>
</dbReference>
<dbReference type="RefSeq" id="WP_317775240.1">
    <property type="nucleotide sequence ID" value="NZ_JAWMAJ010000225.1"/>
</dbReference>
<dbReference type="EMBL" id="JAWMAJ010000225">
    <property type="protein sequence ID" value="MDV7222410.1"/>
    <property type="molecule type" value="Genomic_DNA"/>
</dbReference>
<proteinExistence type="predicted"/>
<evidence type="ECO:0000313" key="1">
    <source>
        <dbReference type="EMBL" id="MDV7222410.1"/>
    </source>
</evidence>
<comment type="caution">
    <text evidence="1">The sequence shown here is derived from an EMBL/GenBank/DDBJ whole genome shotgun (WGS) entry which is preliminary data.</text>
</comment>
<dbReference type="Gene3D" id="1.20.910.10">
    <property type="entry name" value="Heme oxygenase-like"/>
    <property type="match status" value="1"/>
</dbReference>
<accession>A0ABU4FT14</accession>
<sequence>MTDQLSGRLRNGTRAWHQALETTGFATAMLAGTLPLDRYVGQLAAYRVVLEALEGELTRVTCPAVASVWSPDLVKLPLIERDLHHFAALGTAPRPGPSAEEFAREIRRTAATEPRELLGFLYVLEGSTLGAMFLLRYVTEAYRLADGNGVSYYGSGDRTRWAAFAERLDRALGEPAVQDRVLAAADRAYRHVALISGELSVGLGSPSPAPEPV</sequence>
<keyword evidence="2" id="KW-1185">Reference proteome</keyword>
<dbReference type="InterPro" id="IPR016053">
    <property type="entry name" value="Haem_Oase-like"/>
</dbReference>
<dbReference type="CDD" id="cd19166">
    <property type="entry name" value="HemeO-bac"/>
    <property type="match status" value="1"/>
</dbReference>